<dbReference type="PANTHER" id="PTHR45749">
    <property type="match status" value="1"/>
</dbReference>
<evidence type="ECO:0000313" key="3">
    <source>
        <dbReference type="EMBL" id="KAJ4445092.1"/>
    </source>
</evidence>
<evidence type="ECO:0000259" key="1">
    <source>
        <dbReference type="Pfam" id="PF05699"/>
    </source>
</evidence>
<dbReference type="InterPro" id="IPR025398">
    <property type="entry name" value="DUF4371"/>
</dbReference>
<dbReference type="PANTHER" id="PTHR45749:SF28">
    <property type="entry name" value="ZINC FINGER MYM-TYPE PROTEIN 1-LIKE-RELATED"/>
    <property type="match status" value="1"/>
</dbReference>
<evidence type="ECO:0000259" key="2">
    <source>
        <dbReference type="Pfam" id="PF14291"/>
    </source>
</evidence>
<dbReference type="InterPro" id="IPR008906">
    <property type="entry name" value="HATC_C_dom"/>
</dbReference>
<dbReference type="Proteomes" id="UP001148838">
    <property type="component" value="Unassembled WGS sequence"/>
</dbReference>
<feature type="domain" description="HAT C-terminal dimerisation" evidence="1">
    <location>
        <begin position="330"/>
        <end position="383"/>
    </location>
</feature>
<name>A0ABQ8TFI4_PERAM</name>
<dbReference type="EMBL" id="JAJSOF020000011">
    <property type="protein sequence ID" value="KAJ4445092.1"/>
    <property type="molecule type" value="Genomic_DNA"/>
</dbReference>
<protein>
    <submittedName>
        <fullName evidence="3">Uncharacterized protein</fullName>
    </submittedName>
</protein>
<dbReference type="InterPro" id="IPR012337">
    <property type="entry name" value="RNaseH-like_sf"/>
</dbReference>
<dbReference type="Pfam" id="PF05699">
    <property type="entry name" value="Dimer_Tnp_hAT"/>
    <property type="match status" value="1"/>
</dbReference>
<sequence length="497" mass="57453">MSCHSQTSGFYVPNYVSSFELALRGHDETDSSSNPGVFRGLINFSAELDNSLKTHLENSTVFKGTSKTIQNELLAVMLEVCREEISRQIKAANFLAVFADETSDVSNKFQMVVIYRYIHNNKPVESFWDFIVPTGHDAPSLAKSITYELDRHLGACRRKLIAQTYDGASVMSCSLRGVQPLVKQTYPDVAYVHRYAHQLNLIMQNAKCRISESQWEYSKKRRIEDNSKRRNQEAKEICDIIVQQAKSRFVIEGHLSAAMLFLPDRFSEYSTDFPENHLQIAYTNYNVLDMKKFRTELTAIYEREELRKITGALSMFDFINENNLNEAFSESVKLLKALLTIPMTTSKAERSFSTLKRIKTFQRNTMTQERLSALAMLSVERDLIMQIPDFNQRVIENLHPARIGEWIFSSNSIRRPEFECSGPQLEGPEFECSGPQLEGPEFEYSELSLKPWMRSLAGREFESFPALKDFREENEETLRELDEINEEFVKHLDYMRV</sequence>
<organism evidence="3 4">
    <name type="scientific">Periplaneta americana</name>
    <name type="common">American cockroach</name>
    <name type="synonym">Blatta americana</name>
    <dbReference type="NCBI Taxonomy" id="6978"/>
    <lineage>
        <taxon>Eukaryota</taxon>
        <taxon>Metazoa</taxon>
        <taxon>Ecdysozoa</taxon>
        <taxon>Arthropoda</taxon>
        <taxon>Hexapoda</taxon>
        <taxon>Insecta</taxon>
        <taxon>Pterygota</taxon>
        <taxon>Neoptera</taxon>
        <taxon>Polyneoptera</taxon>
        <taxon>Dictyoptera</taxon>
        <taxon>Blattodea</taxon>
        <taxon>Blattoidea</taxon>
        <taxon>Blattidae</taxon>
        <taxon>Blattinae</taxon>
        <taxon>Periplaneta</taxon>
    </lineage>
</organism>
<reference evidence="3 4" key="1">
    <citation type="journal article" date="2022" name="Allergy">
        <title>Genome assembly and annotation of Periplaneta americana reveal a comprehensive cockroach allergen profile.</title>
        <authorList>
            <person name="Wang L."/>
            <person name="Xiong Q."/>
            <person name="Saelim N."/>
            <person name="Wang L."/>
            <person name="Nong W."/>
            <person name="Wan A.T."/>
            <person name="Shi M."/>
            <person name="Liu X."/>
            <person name="Cao Q."/>
            <person name="Hui J.H.L."/>
            <person name="Sookrung N."/>
            <person name="Leung T.F."/>
            <person name="Tungtrongchitr A."/>
            <person name="Tsui S.K.W."/>
        </authorList>
    </citation>
    <scope>NUCLEOTIDE SEQUENCE [LARGE SCALE GENOMIC DNA]</scope>
    <source>
        <strain evidence="3">PWHHKU_190912</strain>
    </source>
</reference>
<dbReference type="SUPFAM" id="SSF53098">
    <property type="entry name" value="Ribonuclease H-like"/>
    <property type="match status" value="1"/>
</dbReference>
<dbReference type="Pfam" id="PF14291">
    <property type="entry name" value="DUF4371"/>
    <property type="match status" value="1"/>
</dbReference>
<accession>A0ABQ8TFI4</accession>
<evidence type="ECO:0000313" key="4">
    <source>
        <dbReference type="Proteomes" id="UP001148838"/>
    </source>
</evidence>
<keyword evidence="4" id="KW-1185">Reference proteome</keyword>
<feature type="domain" description="DUF4371" evidence="2">
    <location>
        <begin position="20"/>
        <end position="175"/>
    </location>
</feature>
<proteinExistence type="predicted"/>
<gene>
    <name evidence="3" type="ORF">ANN_06891</name>
</gene>
<comment type="caution">
    <text evidence="3">The sequence shown here is derived from an EMBL/GenBank/DDBJ whole genome shotgun (WGS) entry which is preliminary data.</text>
</comment>